<organism evidence="8 9">
    <name type="scientific">Corynebacterium appendicis CIP 107643</name>
    <dbReference type="NCBI Taxonomy" id="1161099"/>
    <lineage>
        <taxon>Bacteria</taxon>
        <taxon>Bacillati</taxon>
        <taxon>Actinomycetota</taxon>
        <taxon>Actinomycetes</taxon>
        <taxon>Mycobacteriales</taxon>
        <taxon>Corynebacteriaceae</taxon>
        <taxon>Corynebacterium</taxon>
    </lineage>
</organism>
<dbReference type="SUPFAM" id="SSF48264">
    <property type="entry name" value="Cytochrome P450"/>
    <property type="match status" value="1"/>
</dbReference>
<keyword evidence="3 7" id="KW-0479">Metal-binding</keyword>
<comment type="similarity">
    <text evidence="1 7">Belongs to the cytochrome P450 family.</text>
</comment>
<dbReference type="InterPro" id="IPR017972">
    <property type="entry name" value="Cyt_P450_CS"/>
</dbReference>
<dbReference type="GO" id="GO:0004497">
    <property type="term" value="F:monooxygenase activity"/>
    <property type="evidence" value="ECO:0007669"/>
    <property type="project" value="UniProtKB-KW"/>
</dbReference>
<evidence type="ECO:0000256" key="4">
    <source>
        <dbReference type="ARBA" id="ARBA00023002"/>
    </source>
</evidence>
<evidence type="ECO:0000313" key="9">
    <source>
        <dbReference type="Proteomes" id="UP000186292"/>
    </source>
</evidence>
<evidence type="ECO:0000256" key="6">
    <source>
        <dbReference type="ARBA" id="ARBA00023033"/>
    </source>
</evidence>
<evidence type="ECO:0000256" key="2">
    <source>
        <dbReference type="ARBA" id="ARBA00022617"/>
    </source>
</evidence>
<evidence type="ECO:0000313" key="8">
    <source>
        <dbReference type="EMBL" id="SIS40526.1"/>
    </source>
</evidence>
<keyword evidence="6 7" id="KW-0503">Monooxygenase</keyword>
<dbReference type="InterPro" id="IPR001128">
    <property type="entry name" value="Cyt_P450"/>
</dbReference>
<dbReference type="GO" id="GO:0020037">
    <property type="term" value="F:heme binding"/>
    <property type="evidence" value="ECO:0007669"/>
    <property type="project" value="InterPro"/>
</dbReference>
<dbReference type="Pfam" id="PF00067">
    <property type="entry name" value="p450"/>
    <property type="match status" value="1"/>
</dbReference>
<protein>
    <submittedName>
        <fullName evidence="8">Cytochrome P450</fullName>
    </submittedName>
</protein>
<dbReference type="InterPro" id="IPR036396">
    <property type="entry name" value="Cyt_P450_sf"/>
</dbReference>
<proteinExistence type="inferred from homology"/>
<dbReference type="Gene3D" id="1.10.630.10">
    <property type="entry name" value="Cytochrome P450"/>
    <property type="match status" value="1"/>
</dbReference>
<keyword evidence="2 7" id="KW-0349">Heme</keyword>
<dbReference type="PROSITE" id="PS00086">
    <property type="entry name" value="CYTOCHROME_P450"/>
    <property type="match status" value="1"/>
</dbReference>
<evidence type="ECO:0000256" key="3">
    <source>
        <dbReference type="ARBA" id="ARBA00022723"/>
    </source>
</evidence>
<dbReference type="EMBL" id="FTOF01000002">
    <property type="protein sequence ID" value="SIS40526.1"/>
    <property type="molecule type" value="Genomic_DNA"/>
</dbReference>
<dbReference type="OrthoDB" id="3664945at2"/>
<keyword evidence="5 7" id="KW-0408">Iron</keyword>
<dbReference type="Proteomes" id="UP000186292">
    <property type="component" value="Unassembled WGS sequence"/>
</dbReference>
<dbReference type="GO" id="GO:0016705">
    <property type="term" value="F:oxidoreductase activity, acting on paired donors, with incorporation or reduction of molecular oxygen"/>
    <property type="evidence" value="ECO:0007669"/>
    <property type="project" value="InterPro"/>
</dbReference>
<dbReference type="PANTHER" id="PTHR46696">
    <property type="entry name" value="P450, PUTATIVE (EUROFUNG)-RELATED"/>
    <property type="match status" value="1"/>
</dbReference>
<dbReference type="GO" id="GO:0005506">
    <property type="term" value="F:iron ion binding"/>
    <property type="evidence" value="ECO:0007669"/>
    <property type="project" value="InterPro"/>
</dbReference>
<gene>
    <name evidence="8" type="ORF">SAMN05444817_10255</name>
</gene>
<dbReference type="PANTHER" id="PTHR46696:SF6">
    <property type="entry name" value="P450, PUTATIVE (EUROFUNG)-RELATED"/>
    <property type="match status" value="1"/>
</dbReference>
<dbReference type="PRINTS" id="PR00359">
    <property type="entry name" value="BP450"/>
</dbReference>
<reference evidence="9" key="1">
    <citation type="submission" date="2017-01" db="EMBL/GenBank/DDBJ databases">
        <authorList>
            <person name="Varghese N."/>
            <person name="Submissions S."/>
        </authorList>
    </citation>
    <scope>NUCLEOTIDE SEQUENCE [LARGE SCALE GENOMIC DNA]</scope>
    <source>
        <strain evidence="9">DSM 44531</strain>
    </source>
</reference>
<sequence>MRTEELQNAALAGTEPRTYGDSLLRDGAKVAKDGDEVVVAGHDLAREVAEDPRRYSSAVSRFMQLPNGLDGEEHAKVRAMIERYLDAPAVEHLEPDFRELAREIVRDAAAKETVDAVGDIGAQYAVRAMTAWLGWPEDINDELVAWVADNNAASRSGQLERTAAVAERFDDIIRSVVAPLLVNPDDSVTSRLVRDESLGRPLEFEEIVSVLRNWTAGDLSSMAYCIGVIIDALIEHPELKDRLAQGVSRAEFTAIADEILRADSPFVSNRRVTTCPVSLGDVELPEGQKVRIHWTAANRDPDTFADIDGFDPEANATDNLVWGAGPHACPGKELSVIELQAFTEELCAAVDLSRAGEGEREVYPVGGWASLPVRLTARG</sequence>
<evidence type="ECO:0000256" key="5">
    <source>
        <dbReference type="ARBA" id="ARBA00023004"/>
    </source>
</evidence>
<evidence type="ECO:0000256" key="7">
    <source>
        <dbReference type="RuleBase" id="RU000461"/>
    </source>
</evidence>
<evidence type="ECO:0000256" key="1">
    <source>
        <dbReference type="ARBA" id="ARBA00010617"/>
    </source>
</evidence>
<dbReference type="RefSeq" id="WP_076598408.1">
    <property type="nucleotide sequence ID" value="NZ_CP046976.1"/>
</dbReference>
<dbReference type="InterPro" id="IPR002397">
    <property type="entry name" value="Cyt_P450_B"/>
</dbReference>
<accession>A0A1N7IU34</accession>
<keyword evidence="9" id="KW-1185">Reference proteome</keyword>
<dbReference type="AlphaFoldDB" id="A0A1N7IU34"/>
<name>A0A1N7IU34_9CORY</name>
<keyword evidence="4 7" id="KW-0560">Oxidoreductase</keyword>
<dbReference type="STRING" id="1161099.SAMN05444817_10255"/>